<evidence type="ECO:0000256" key="4">
    <source>
        <dbReference type="ARBA" id="ARBA00023172"/>
    </source>
</evidence>
<gene>
    <name evidence="8" type="ordered locus">AZOLI_p20039</name>
</gene>
<keyword evidence="8" id="KW-0614">Plasmid</keyword>
<evidence type="ECO:0000259" key="6">
    <source>
        <dbReference type="PROSITE" id="PS51898"/>
    </source>
</evidence>
<sequence>MASVRKRTWTTAKGESKSAWCVDFVDQAGQRQRKQFSTKKAADAFRIQVEGQIAVGTYRADAAKTTVKDVAEQWLTACETRQRRGQRMEKATLEDYRGHVNRFILAAGGLAGVKLNALSGKAVRDFRDRLLDRDVSVALVRKVLATLRLVAKHAVENDILATNPVEGVEVMDDTRIKQKIAVPSKAAVKAVIDAASESFRPYVIVAALCGLRASEQRALQWGDIDFDRQVIHIRRRADRFNAVGEPKSAAGHREVPAGPMVLNVLKKHRGDRIVRPDQLVFPTKTGTVRSHATILHRDFYPIFAALDELHRQKPDEHPQVDQFRWHDLRHFAVSLWIEQGFSVKEVMTFAGHADYKMTMERYGHLFPKEDHQRGMADIERRLFQ</sequence>
<protein>
    <submittedName>
        <fullName evidence="8">Phage integrase</fullName>
    </submittedName>
</protein>
<dbReference type="InterPro" id="IPR044068">
    <property type="entry name" value="CB"/>
</dbReference>
<reference evidence="9" key="1">
    <citation type="journal article" date="2011" name="PLoS Genet.">
        <title>Azospirillum genomes reveal transition of bacteria from aquatic to terrestrial environments.</title>
        <authorList>
            <person name="Wisniewski-Dye F."/>
            <person name="Borziak K."/>
            <person name="Khalsa-Moyers G."/>
            <person name="Alexandre G."/>
            <person name="Sukharnikov L.O."/>
            <person name="Wuichet K."/>
            <person name="Hurst G.B."/>
            <person name="McDonald W.H."/>
            <person name="Robertson J.S."/>
            <person name="Barbe V."/>
            <person name="Calteau A."/>
            <person name="Rouy Z."/>
            <person name="Mangenot S."/>
            <person name="Prigent-Combaret C."/>
            <person name="Normand P."/>
            <person name="Boyer M."/>
            <person name="Siguier P."/>
            <person name="Dessaux Y."/>
            <person name="Elmerich C."/>
            <person name="Condemine G."/>
            <person name="Krishnen G."/>
            <person name="Kennedy I."/>
            <person name="Paterson A.H."/>
            <person name="Gonzalez V."/>
            <person name="Mavingui P."/>
            <person name="Zhulin I.B."/>
        </authorList>
    </citation>
    <scope>NUCLEOTIDE SEQUENCE [LARGE SCALE GENOMIC DNA]</scope>
    <source>
        <strain evidence="9">4B</strain>
    </source>
</reference>
<dbReference type="CDD" id="cd01189">
    <property type="entry name" value="INT_ICEBs1_C_like"/>
    <property type="match status" value="1"/>
</dbReference>
<dbReference type="HOGENOM" id="CLU_027562_17_5_5"/>
<dbReference type="Gene3D" id="1.10.150.130">
    <property type="match status" value="1"/>
</dbReference>
<dbReference type="InterPro" id="IPR010998">
    <property type="entry name" value="Integrase_recombinase_N"/>
</dbReference>
<dbReference type="GO" id="GO:0015074">
    <property type="term" value="P:DNA integration"/>
    <property type="evidence" value="ECO:0007669"/>
    <property type="project" value="UniProtKB-KW"/>
</dbReference>
<dbReference type="PANTHER" id="PTHR30349">
    <property type="entry name" value="PHAGE INTEGRASE-RELATED"/>
    <property type="match status" value="1"/>
</dbReference>
<dbReference type="InterPro" id="IPR002104">
    <property type="entry name" value="Integrase_catalytic"/>
</dbReference>
<keyword evidence="3 5" id="KW-0238">DNA-binding</keyword>
<evidence type="ECO:0000256" key="1">
    <source>
        <dbReference type="ARBA" id="ARBA00008857"/>
    </source>
</evidence>
<dbReference type="InterPro" id="IPR011010">
    <property type="entry name" value="DNA_brk_join_enz"/>
</dbReference>
<dbReference type="Proteomes" id="UP000005667">
    <property type="component" value="Plasmid AZO_p2"/>
</dbReference>
<keyword evidence="4" id="KW-0233">DNA recombination</keyword>
<dbReference type="PROSITE" id="PS51898">
    <property type="entry name" value="TYR_RECOMBINASE"/>
    <property type="match status" value="1"/>
</dbReference>
<comment type="similarity">
    <text evidence="1">Belongs to the 'phage' integrase family.</text>
</comment>
<evidence type="ECO:0000313" key="9">
    <source>
        <dbReference type="Proteomes" id="UP000005667"/>
    </source>
</evidence>
<feature type="domain" description="Core-binding (CB)" evidence="7">
    <location>
        <begin position="65"/>
        <end position="155"/>
    </location>
</feature>
<evidence type="ECO:0000256" key="3">
    <source>
        <dbReference type="ARBA" id="ARBA00023125"/>
    </source>
</evidence>
<dbReference type="GO" id="GO:0006310">
    <property type="term" value="P:DNA recombination"/>
    <property type="evidence" value="ECO:0007669"/>
    <property type="project" value="UniProtKB-KW"/>
</dbReference>
<dbReference type="KEGG" id="ali:AZOLI_p20039"/>
<dbReference type="RefSeq" id="WP_014188681.1">
    <property type="nucleotide sequence ID" value="NC_016586.1"/>
</dbReference>
<feature type="domain" description="Tyr recombinase" evidence="6">
    <location>
        <begin position="178"/>
        <end position="377"/>
    </location>
</feature>
<organism evidence="8 9">
    <name type="scientific">Azospirillum lipoferum (strain 4B)</name>
    <dbReference type="NCBI Taxonomy" id="862719"/>
    <lineage>
        <taxon>Bacteria</taxon>
        <taxon>Pseudomonadati</taxon>
        <taxon>Pseudomonadota</taxon>
        <taxon>Alphaproteobacteria</taxon>
        <taxon>Rhodospirillales</taxon>
        <taxon>Azospirillaceae</taxon>
        <taxon>Azospirillum</taxon>
    </lineage>
</organism>
<geneLocation type="plasmid" evidence="8 9">
    <name>AZO_p2</name>
</geneLocation>
<dbReference type="InterPro" id="IPR013762">
    <property type="entry name" value="Integrase-like_cat_sf"/>
</dbReference>
<name>G7ZE11_AZOL4</name>
<dbReference type="SUPFAM" id="SSF56349">
    <property type="entry name" value="DNA breaking-rejoining enzymes"/>
    <property type="match status" value="1"/>
</dbReference>
<evidence type="ECO:0000256" key="2">
    <source>
        <dbReference type="ARBA" id="ARBA00022908"/>
    </source>
</evidence>
<dbReference type="Gene3D" id="1.10.443.10">
    <property type="entry name" value="Intergrase catalytic core"/>
    <property type="match status" value="1"/>
</dbReference>
<dbReference type="AlphaFoldDB" id="G7ZE11"/>
<accession>G7ZE11</accession>
<dbReference type="EMBL" id="FQ311870">
    <property type="protein sequence ID" value="CBS89235.1"/>
    <property type="molecule type" value="Genomic_DNA"/>
</dbReference>
<dbReference type="PROSITE" id="PS51900">
    <property type="entry name" value="CB"/>
    <property type="match status" value="1"/>
</dbReference>
<evidence type="ECO:0000259" key="7">
    <source>
        <dbReference type="PROSITE" id="PS51900"/>
    </source>
</evidence>
<evidence type="ECO:0000313" key="8">
    <source>
        <dbReference type="EMBL" id="CBS89235.1"/>
    </source>
</evidence>
<dbReference type="InterPro" id="IPR050090">
    <property type="entry name" value="Tyrosine_recombinase_XerCD"/>
</dbReference>
<evidence type="ECO:0000256" key="5">
    <source>
        <dbReference type="PROSITE-ProRule" id="PRU01248"/>
    </source>
</evidence>
<keyword evidence="9" id="KW-1185">Reference proteome</keyword>
<keyword evidence="2" id="KW-0229">DNA integration</keyword>
<dbReference type="Pfam" id="PF00589">
    <property type="entry name" value="Phage_integrase"/>
    <property type="match status" value="1"/>
</dbReference>
<dbReference type="OrthoDB" id="9785687at2"/>
<proteinExistence type="inferred from homology"/>
<dbReference type="PANTHER" id="PTHR30349:SF64">
    <property type="entry name" value="PROPHAGE INTEGRASE INTD-RELATED"/>
    <property type="match status" value="1"/>
</dbReference>
<dbReference type="GO" id="GO:0003677">
    <property type="term" value="F:DNA binding"/>
    <property type="evidence" value="ECO:0007669"/>
    <property type="project" value="UniProtKB-UniRule"/>
</dbReference>